<dbReference type="SUPFAM" id="SSF143430">
    <property type="entry name" value="TTP0101/SSO1404-like"/>
    <property type="match status" value="1"/>
</dbReference>
<evidence type="ECO:0000256" key="4">
    <source>
        <dbReference type="ARBA" id="ARBA00022723"/>
    </source>
</evidence>
<keyword evidence="11" id="KW-1185">Reference proteome</keyword>
<dbReference type="CDD" id="cd09725">
    <property type="entry name" value="Cas2_I_II_III"/>
    <property type="match status" value="1"/>
</dbReference>
<evidence type="ECO:0000256" key="3">
    <source>
        <dbReference type="ARBA" id="ARBA00022722"/>
    </source>
</evidence>
<dbReference type="Proteomes" id="UP000189177">
    <property type="component" value="Unassembled WGS sequence"/>
</dbReference>
<keyword evidence="8 9" id="KW-0051">Antiviral defense</keyword>
<keyword evidence="3 9" id="KW-0540">Nuclease</keyword>
<dbReference type="HAMAP" id="MF_01471">
    <property type="entry name" value="Cas2"/>
    <property type="match status" value="1"/>
</dbReference>
<comment type="cofactor">
    <cofactor evidence="1 9">
        <name>Mg(2+)</name>
        <dbReference type="ChEBI" id="CHEBI:18420"/>
    </cofactor>
</comment>
<keyword evidence="7 9" id="KW-0460">Magnesium</keyword>
<sequence length="94" mass="10931">MRRRPAIIAYDISSPLRRRRVHRQLVQWRIDGQKSVHECLLAPQEADELYLQLGELIDPDKDRLLLAWLTPNAPIEARGSGDSESLFRRMLRVG</sequence>
<dbReference type="OrthoDB" id="5769689at2"/>
<accession>A0A1V3A0D6</accession>
<name>A0A1V3A0D6_9GAMM</name>
<reference evidence="10 11" key="1">
    <citation type="submission" date="2017-02" db="EMBL/GenBank/DDBJ databases">
        <title>Genomic diversity within the haloalkaliphilic genus Thioalkalivibrio.</title>
        <authorList>
            <person name="Ahn A.-C."/>
            <person name="Meier-Kolthoff J."/>
            <person name="Overmars L."/>
            <person name="Richter M."/>
            <person name="Woyke T."/>
            <person name="Sorokin D.Y."/>
            <person name="Muyzer G."/>
        </authorList>
    </citation>
    <scope>NUCLEOTIDE SEQUENCE [LARGE SCALE GENOMIC DNA]</scope>
    <source>
        <strain evidence="10 11">HL17</strain>
    </source>
</reference>
<keyword evidence="6 9" id="KW-0378">Hydrolase</keyword>
<proteinExistence type="inferred from homology"/>
<evidence type="ECO:0000256" key="9">
    <source>
        <dbReference type="HAMAP-Rule" id="MF_01471"/>
    </source>
</evidence>
<dbReference type="EC" id="3.1.-.-" evidence="9"/>
<dbReference type="GO" id="GO:0051607">
    <property type="term" value="P:defense response to virus"/>
    <property type="evidence" value="ECO:0007669"/>
    <property type="project" value="UniProtKB-UniRule"/>
</dbReference>
<evidence type="ECO:0000313" key="11">
    <source>
        <dbReference type="Proteomes" id="UP000189177"/>
    </source>
</evidence>
<dbReference type="GO" id="GO:0004521">
    <property type="term" value="F:RNA endonuclease activity"/>
    <property type="evidence" value="ECO:0007669"/>
    <property type="project" value="InterPro"/>
</dbReference>
<keyword evidence="4 9" id="KW-0479">Metal-binding</keyword>
<evidence type="ECO:0000256" key="6">
    <source>
        <dbReference type="ARBA" id="ARBA00022801"/>
    </source>
</evidence>
<gene>
    <name evidence="9" type="primary">cas2</name>
    <name evidence="10" type="ORF">B1A74_03135</name>
</gene>
<evidence type="ECO:0000256" key="7">
    <source>
        <dbReference type="ARBA" id="ARBA00022842"/>
    </source>
</evidence>
<dbReference type="STRING" id="252474.B1A74_03135"/>
<dbReference type="InterPro" id="IPR019199">
    <property type="entry name" value="Virulence_VapD/CRISPR_Cas2"/>
</dbReference>
<evidence type="ECO:0000256" key="2">
    <source>
        <dbReference type="ARBA" id="ARBA00009959"/>
    </source>
</evidence>
<dbReference type="AlphaFoldDB" id="A0A1V3A0D6"/>
<dbReference type="GO" id="GO:0046872">
    <property type="term" value="F:metal ion binding"/>
    <property type="evidence" value="ECO:0007669"/>
    <property type="project" value="UniProtKB-UniRule"/>
</dbReference>
<dbReference type="Gene3D" id="3.30.70.240">
    <property type="match status" value="1"/>
</dbReference>
<dbReference type="RefSeq" id="WP_018870800.1">
    <property type="nucleotide sequence ID" value="NZ_MUZR01000008.1"/>
</dbReference>
<dbReference type="GO" id="GO:0043571">
    <property type="term" value="P:maintenance of CRISPR repeat elements"/>
    <property type="evidence" value="ECO:0007669"/>
    <property type="project" value="UniProtKB-UniRule"/>
</dbReference>
<comment type="function">
    <text evidence="9">CRISPR (clustered regularly interspaced short palindromic repeat), is an adaptive immune system that provides protection against mobile genetic elements (viruses, transposable elements and conjugative plasmids). CRISPR clusters contain sequences complementary to antecedent mobile elements and target invading nucleic acids. CRISPR clusters are transcribed and processed into CRISPR RNA (crRNA). Functions as a ssRNA-specific endoribonuclease. Involved in the integration of spacer DNA into the CRISPR cassette.</text>
</comment>
<dbReference type="GO" id="GO:0016787">
    <property type="term" value="F:hydrolase activity"/>
    <property type="evidence" value="ECO:0007669"/>
    <property type="project" value="UniProtKB-KW"/>
</dbReference>
<dbReference type="InterPro" id="IPR021127">
    <property type="entry name" value="CRISPR_associated_Cas2"/>
</dbReference>
<dbReference type="EMBL" id="MUZR01000008">
    <property type="protein sequence ID" value="OOC10838.1"/>
    <property type="molecule type" value="Genomic_DNA"/>
</dbReference>
<keyword evidence="5 9" id="KW-0255">Endonuclease</keyword>
<comment type="subunit">
    <text evidence="9">Homodimer, forms a heterotetramer with a Cas1 homodimer.</text>
</comment>
<dbReference type="Pfam" id="PF09827">
    <property type="entry name" value="CRISPR_Cas2"/>
    <property type="match status" value="1"/>
</dbReference>
<evidence type="ECO:0000256" key="1">
    <source>
        <dbReference type="ARBA" id="ARBA00001946"/>
    </source>
</evidence>
<evidence type="ECO:0000313" key="10">
    <source>
        <dbReference type="EMBL" id="OOC10838.1"/>
    </source>
</evidence>
<organism evidence="10 11">
    <name type="scientific">Thioalkalivibrio halophilus</name>
    <dbReference type="NCBI Taxonomy" id="252474"/>
    <lineage>
        <taxon>Bacteria</taxon>
        <taxon>Pseudomonadati</taxon>
        <taxon>Pseudomonadota</taxon>
        <taxon>Gammaproteobacteria</taxon>
        <taxon>Chromatiales</taxon>
        <taxon>Ectothiorhodospiraceae</taxon>
        <taxon>Thioalkalivibrio</taxon>
    </lineage>
</organism>
<evidence type="ECO:0000256" key="5">
    <source>
        <dbReference type="ARBA" id="ARBA00022759"/>
    </source>
</evidence>
<comment type="similarity">
    <text evidence="2 9">Belongs to the CRISPR-associated endoribonuclease Cas2 protein family.</text>
</comment>
<evidence type="ECO:0000256" key="8">
    <source>
        <dbReference type="ARBA" id="ARBA00023118"/>
    </source>
</evidence>
<comment type="caution">
    <text evidence="10">The sequence shown here is derived from an EMBL/GenBank/DDBJ whole genome shotgun (WGS) entry which is preliminary data.</text>
</comment>
<feature type="binding site" evidence="9">
    <location>
        <position position="11"/>
    </location>
    <ligand>
        <name>Mg(2+)</name>
        <dbReference type="ChEBI" id="CHEBI:18420"/>
        <note>catalytic</note>
    </ligand>
</feature>
<protein>
    <recommendedName>
        <fullName evidence="9">CRISPR-associated endoribonuclease Cas2</fullName>
        <ecNumber evidence="9">3.1.-.-</ecNumber>
    </recommendedName>
</protein>